<dbReference type="RefSeq" id="XP_024779103.1">
    <property type="nucleotide sequence ID" value="XM_024914171.1"/>
</dbReference>
<keyword evidence="5" id="KW-1185">Reference proteome</keyword>
<evidence type="ECO:0000313" key="4">
    <source>
        <dbReference type="EMBL" id="PTB59426.1"/>
    </source>
</evidence>
<comment type="similarity">
    <text evidence="2">Belongs to the ustYa family.</text>
</comment>
<accession>A0A2T4AQT0</accession>
<dbReference type="Pfam" id="PF11807">
    <property type="entry name" value="UstYa"/>
    <property type="match status" value="1"/>
</dbReference>
<feature type="transmembrane region" description="Helical" evidence="3">
    <location>
        <begin position="46"/>
        <end position="67"/>
    </location>
</feature>
<organism evidence="4 5">
    <name type="scientific">Trichoderma harzianum CBS 226.95</name>
    <dbReference type="NCBI Taxonomy" id="983964"/>
    <lineage>
        <taxon>Eukaryota</taxon>
        <taxon>Fungi</taxon>
        <taxon>Dikarya</taxon>
        <taxon>Ascomycota</taxon>
        <taxon>Pezizomycotina</taxon>
        <taxon>Sordariomycetes</taxon>
        <taxon>Hypocreomycetidae</taxon>
        <taxon>Hypocreales</taxon>
        <taxon>Hypocreaceae</taxon>
        <taxon>Trichoderma</taxon>
    </lineage>
</organism>
<evidence type="ECO:0000256" key="3">
    <source>
        <dbReference type="SAM" id="Phobius"/>
    </source>
</evidence>
<keyword evidence="3" id="KW-0472">Membrane</keyword>
<evidence type="ECO:0000256" key="2">
    <source>
        <dbReference type="ARBA" id="ARBA00035112"/>
    </source>
</evidence>
<dbReference type="STRING" id="983964.A0A2T4AQT0"/>
<evidence type="ECO:0000256" key="1">
    <source>
        <dbReference type="ARBA" id="ARBA00004685"/>
    </source>
</evidence>
<sequence>MSDPKTVDTESAGLLYNPDNEHEDECCSHCGRAYKPLSHQKERSKATWIIIWILLCALLINIGGLLLQLHRVPSGVQKDPSLQLYSPVNDLVEYVPHLFNRSRGEHKTKFQGWPTDEIDDNWASLYSPGMLSAIDAHTASLLPERTARLPLEGRENEYVMTLDIFHQMHCLDVVRMALYRDRYDKHFYFPNGTVDYCKWLHVDHCLDQVRQALICQADVSVVYFEWSEIVQGLRPRVDNQHTCRNFDKVLDWAAEHTVSAHNWHPSKHVVEGHDGKLEIQKGRNHALPGQGECNAV</sequence>
<comment type="pathway">
    <text evidence="1">Mycotoxin biosynthesis.</text>
</comment>
<keyword evidence="3" id="KW-1133">Transmembrane helix</keyword>
<dbReference type="EMBL" id="KZ679676">
    <property type="protein sequence ID" value="PTB59426.1"/>
    <property type="molecule type" value="Genomic_DNA"/>
</dbReference>
<proteinExistence type="inferred from homology"/>
<protein>
    <recommendedName>
        <fullName evidence="6">Tat pathway signal sequence</fullName>
    </recommendedName>
</protein>
<dbReference type="GO" id="GO:0043386">
    <property type="term" value="P:mycotoxin biosynthetic process"/>
    <property type="evidence" value="ECO:0007669"/>
    <property type="project" value="InterPro"/>
</dbReference>
<name>A0A2T4AQT0_TRIHA</name>
<reference evidence="4 5" key="1">
    <citation type="submission" date="2016-07" db="EMBL/GenBank/DDBJ databases">
        <title>Multiple horizontal gene transfer events from other fungi enriched the ability of initially mycotrophic Trichoderma (Ascomycota) to feed on dead plant biomass.</title>
        <authorList>
            <consortium name="DOE Joint Genome Institute"/>
            <person name="Aerts A."/>
            <person name="Atanasova L."/>
            <person name="Chenthamara K."/>
            <person name="Zhang J."/>
            <person name="Grujic M."/>
            <person name="Henrissat B."/>
            <person name="Kuo A."/>
            <person name="Salamov A."/>
            <person name="Lipzen A."/>
            <person name="Labutti K."/>
            <person name="Barry K."/>
            <person name="Miao Y."/>
            <person name="Rahimi M.J."/>
            <person name="Shen Q."/>
            <person name="Grigoriev I.V."/>
            <person name="Kubicek C.P."/>
            <person name="Druzhinina I.S."/>
        </authorList>
    </citation>
    <scope>NUCLEOTIDE SEQUENCE [LARGE SCALE GENOMIC DNA]</scope>
    <source>
        <strain evidence="4 5">CBS 226.95</strain>
    </source>
</reference>
<evidence type="ECO:0000313" key="5">
    <source>
        <dbReference type="Proteomes" id="UP000241690"/>
    </source>
</evidence>
<keyword evidence="3" id="KW-0812">Transmembrane</keyword>
<dbReference type="PANTHER" id="PTHR33365:SF4">
    <property type="entry name" value="CYCLOCHLOROTINE BIOSYNTHESIS PROTEIN O"/>
    <property type="match status" value="1"/>
</dbReference>
<dbReference type="InterPro" id="IPR021765">
    <property type="entry name" value="UstYa-like"/>
</dbReference>
<dbReference type="GeneID" id="36622736"/>
<evidence type="ECO:0008006" key="6">
    <source>
        <dbReference type="Google" id="ProtNLM"/>
    </source>
</evidence>
<dbReference type="AlphaFoldDB" id="A0A2T4AQT0"/>
<gene>
    <name evidence="4" type="ORF">M431DRAFT_303836</name>
</gene>
<dbReference type="Proteomes" id="UP000241690">
    <property type="component" value="Unassembled WGS sequence"/>
</dbReference>
<dbReference type="PANTHER" id="PTHR33365">
    <property type="entry name" value="YALI0B05434P"/>
    <property type="match status" value="1"/>
</dbReference>